<name>A0A1R1YBL1_9FUNG</name>
<evidence type="ECO:0000313" key="3">
    <source>
        <dbReference type="Proteomes" id="UP000187283"/>
    </source>
</evidence>
<accession>A0A1R1YBL1</accession>
<feature type="region of interest" description="Disordered" evidence="1">
    <location>
        <begin position="1"/>
        <end position="48"/>
    </location>
</feature>
<comment type="caution">
    <text evidence="2">The sequence shown here is derived from an EMBL/GenBank/DDBJ whole genome shotgun (WGS) entry which is preliminary data.</text>
</comment>
<protein>
    <submittedName>
        <fullName evidence="2">Uncharacterized protein</fullName>
    </submittedName>
</protein>
<reference evidence="2 3" key="1">
    <citation type="submission" date="2017-01" db="EMBL/GenBank/DDBJ databases">
        <authorList>
            <person name="Mah S.A."/>
            <person name="Swanson W.J."/>
            <person name="Moy G.W."/>
            <person name="Vacquier V.D."/>
        </authorList>
    </citation>
    <scope>NUCLEOTIDE SEQUENCE [LARGE SCALE GENOMIC DNA]</scope>
    <source>
        <strain evidence="2 3">GSMNP</strain>
    </source>
</reference>
<evidence type="ECO:0000256" key="1">
    <source>
        <dbReference type="SAM" id="MobiDB-lite"/>
    </source>
</evidence>
<dbReference type="EMBL" id="LSSN01000380">
    <property type="protein sequence ID" value="OMJ24250.1"/>
    <property type="molecule type" value="Genomic_DNA"/>
</dbReference>
<evidence type="ECO:0000313" key="2">
    <source>
        <dbReference type="EMBL" id="OMJ24250.1"/>
    </source>
</evidence>
<sequence length="86" mass="9621">MTTENAADLERESSQGVPTNSIVPIVLRKKEHAEKKTPPQMEPDTGGSLVDLFRSLSLSEYNKIFNQDKERKDKQINTDKIDSSGS</sequence>
<proteinExistence type="predicted"/>
<dbReference type="Proteomes" id="UP000187283">
    <property type="component" value="Unassembled WGS sequence"/>
</dbReference>
<organism evidence="2 3">
    <name type="scientific">Smittium culicis</name>
    <dbReference type="NCBI Taxonomy" id="133412"/>
    <lineage>
        <taxon>Eukaryota</taxon>
        <taxon>Fungi</taxon>
        <taxon>Fungi incertae sedis</taxon>
        <taxon>Zoopagomycota</taxon>
        <taxon>Kickxellomycotina</taxon>
        <taxon>Harpellomycetes</taxon>
        <taxon>Harpellales</taxon>
        <taxon>Legeriomycetaceae</taxon>
        <taxon>Smittium</taxon>
    </lineage>
</organism>
<gene>
    <name evidence="2" type="ORF">AYI70_g1714</name>
</gene>
<dbReference type="AlphaFoldDB" id="A0A1R1YBL1"/>
<keyword evidence="3" id="KW-1185">Reference proteome</keyword>
<feature type="region of interest" description="Disordered" evidence="1">
    <location>
        <begin position="66"/>
        <end position="86"/>
    </location>
</feature>